<dbReference type="EMBL" id="SGPJ01000596">
    <property type="protein sequence ID" value="THG93687.1"/>
    <property type="molecule type" value="Genomic_DNA"/>
</dbReference>
<protein>
    <submittedName>
        <fullName evidence="1">Uncharacterized protein</fullName>
    </submittedName>
</protein>
<dbReference type="Proteomes" id="UP000309038">
    <property type="component" value="Unassembled WGS sequence"/>
</dbReference>
<accession>A0A4S4K905</accession>
<gene>
    <name evidence="1" type="ORF">EW026_g7616</name>
</gene>
<comment type="caution">
    <text evidence="1">The sequence shown here is derived from an EMBL/GenBank/DDBJ whole genome shotgun (WGS) entry which is preliminary data.</text>
</comment>
<proteinExistence type="predicted"/>
<evidence type="ECO:0000313" key="2">
    <source>
        <dbReference type="Proteomes" id="UP000309038"/>
    </source>
</evidence>
<sequence>MKLMHSPEYYYDYYYEITNTKVYEVEGTLYRLPTDVLAEHSELLAGMFASPAIGLEHEGSDDYCPIKLGILKREFEGWLEYLFNRDFRVQYQPRNVTKDSGDNFWENESSFAEELEFTDIADARSLEESEHSNESILELADEKETYFGIECPSSLMPLLCIIRASDILIAEPARQFAVRAVAWSPGFIRLTPQEQLTLACEASVKEWVRPACFKLIRGCRIFAEIEANDAPLYGLNFLLTLATARESLAFLLHRLAYEPPPLLQVTTCERPHTQSVRTWKKWFRKGPDTAAAISCQQKWKKLWHDEVVLEVMNPSASMTTYKLKKNLRTAVALKLCPECATWYDLNLADSCVMTRWQRQMEEEVLNDCLELLGFDA</sequence>
<evidence type="ECO:0000313" key="1">
    <source>
        <dbReference type="EMBL" id="THG93687.1"/>
    </source>
</evidence>
<organism evidence="1 2">
    <name type="scientific">Hermanssonia centrifuga</name>
    <dbReference type="NCBI Taxonomy" id="98765"/>
    <lineage>
        <taxon>Eukaryota</taxon>
        <taxon>Fungi</taxon>
        <taxon>Dikarya</taxon>
        <taxon>Basidiomycota</taxon>
        <taxon>Agaricomycotina</taxon>
        <taxon>Agaricomycetes</taxon>
        <taxon>Polyporales</taxon>
        <taxon>Meruliaceae</taxon>
        <taxon>Hermanssonia</taxon>
    </lineage>
</organism>
<reference evidence="1 2" key="1">
    <citation type="submission" date="2019-02" db="EMBL/GenBank/DDBJ databases">
        <title>Genome sequencing of the rare red list fungi Phlebia centrifuga.</title>
        <authorList>
            <person name="Buettner E."/>
            <person name="Kellner H."/>
        </authorList>
    </citation>
    <scope>NUCLEOTIDE SEQUENCE [LARGE SCALE GENOMIC DNA]</scope>
    <source>
        <strain evidence="1 2">DSM 108282</strain>
    </source>
</reference>
<name>A0A4S4K905_9APHY</name>
<keyword evidence="2" id="KW-1185">Reference proteome</keyword>
<dbReference type="AlphaFoldDB" id="A0A4S4K905"/>